<evidence type="ECO:0000259" key="1">
    <source>
        <dbReference type="Pfam" id="PF09012"/>
    </source>
</evidence>
<evidence type="ECO:0000313" key="2">
    <source>
        <dbReference type="EMBL" id="MBU3159424.1"/>
    </source>
</evidence>
<organism evidence="2 3">
    <name type="scientific">Clostridium frigoris</name>
    <dbReference type="NCBI Taxonomy" id="205327"/>
    <lineage>
        <taxon>Bacteria</taxon>
        <taxon>Bacillati</taxon>
        <taxon>Bacillota</taxon>
        <taxon>Clostridia</taxon>
        <taxon>Eubacteriales</taxon>
        <taxon>Clostridiaceae</taxon>
        <taxon>Clostridium</taxon>
    </lineage>
</organism>
<dbReference type="EMBL" id="JAHLDV010000009">
    <property type="protein sequence ID" value="MBU3159424.1"/>
    <property type="molecule type" value="Genomic_DNA"/>
</dbReference>
<name>A0ABS6BR67_9CLOT</name>
<reference evidence="2 3" key="1">
    <citation type="submission" date="2021-06" db="EMBL/GenBank/DDBJ databases">
        <title>Clostridia strains as spoilage organisms.</title>
        <authorList>
            <person name="Wambui J."/>
            <person name="Stephan R."/>
            <person name="Stevens M.J.A."/>
        </authorList>
    </citation>
    <scope>NUCLEOTIDE SEQUENCE [LARGE SCALE GENOMIC DNA]</scope>
    <source>
        <strain evidence="2 3">DSM 14204</strain>
    </source>
</reference>
<feature type="domain" description="Transcriptional regulator HTH-type FeoC" evidence="1">
    <location>
        <begin position="4"/>
        <end position="63"/>
    </location>
</feature>
<dbReference type="Pfam" id="PF09012">
    <property type="entry name" value="FeoC"/>
    <property type="match status" value="1"/>
</dbReference>
<comment type="caution">
    <text evidence="2">The sequence shown here is derived from an EMBL/GenBank/DDBJ whole genome shotgun (WGS) entry which is preliminary data.</text>
</comment>
<dbReference type="Proteomes" id="UP000776252">
    <property type="component" value="Unassembled WGS sequence"/>
</dbReference>
<evidence type="ECO:0000313" key="3">
    <source>
        <dbReference type="Proteomes" id="UP000776252"/>
    </source>
</evidence>
<dbReference type="InterPro" id="IPR015102">
    <property type="entry name" value="Tscrpt_reg_HTH_FeoC"/>
</dbReference>
<keyword evidence="3" id="KW-1185">Reference proteome</keyword>
<gene>
    <name evidence="2" type="ORF">KPL37_06605</name>
</gene>
<sequence>MLMKVLKRLAAGDRYSNKIMAKELGIDEGMVEQMLMQLAQMKYIEKEDMTSCSGSCNCGSSAKKASCCRLKSNIIMWKITSKGKEAALRVAK</sequence>
<accession>A0ABS6BR67</accession>
<proteinExistence type="predicted"/>
<protein>
    <submittedName>
        <fullName evidence="2">Transcriptional regulator</fullName>
    </submittedName>
</protein>